<reference evidence="3" key="1">
    <citation type="submission" date="2022-08" db="EMBL/GenBank/DDBJ databases">
        <authorList>
            <person name="Kallberg Y."/>
            <person name="Tangrot J."/>
            <person name="Rosling A."/>
        </authorList>
    </citation>
    <scope>NUCLEOTIDE SEQUENCE</scope>
    <source>
        <strain evidence="3">Wild A</strain>
    </source>
</reference>
<dbReference type="AlphaFoldDB" id="A0A9W4SFN9"/>
<organism evidence="3 4">
    <name type="scientific">Funneliformis geosporum</name>
    <dbReference type="NCBI Taxonomy" id="1117311"/>
    <lineage>
        <taxon>Eukaryota</taxon>
        <taxon>Fungi</taxon>
        <taxon>Fungi incertae sedis</taxon>
        <taxon>Mucoromycota</taxon>
        <taxon>Glomeromycotina</taxon>
        <taxon>Glomeromycetes</taxon>
        <taxon>Glomerales</taxon>
        <taxon>Glomeraceae</taxon>
        <taxon>Funneliformis</taxon>
    </lineage>
</organism>
<protein>
    <submittedName>
        <fullName evidence="3">19955_t:CDS:1</fullName>
    </submittedName>
</protein>
<dbReference type="Proteomes" id="UP001153678">
    <property type="component" value="Unassembled WGS sequence"/>
</dbReference>
<feature type="compositionally biased region" description="Polar residues" evidence="1">
    <location>
        <begin position="1"/>
        <end position="18"/>
    </location>
</feature>
<feature type="transmembrane region" description="Helical" evidence="2">
    <location>
        <begin position="82"/>
        <end position="101"/>
    </location>
</feature>
<feature type="region of interest" description="Disordered" evidence="1">
    <location>
        <begin position="1"/>
        <end position="24"/>
    </location>
</feature>
<comment type="caution">
    <text evidence="3">The sequence shown here is derived from an EMBL/GenBank/DDBJ whole genome shotgun (WGS) entry which is preliminary data.</text>
</comment>
<gene>
    <name evidence="3" type="ORF">FWILDA_LOCUS3265</name>
</gene>
<keyword evidence="2" id="KW-0812">Transmembrane</keyword>
<proteinExistence type="predicted"/>
<evidence type="ECO:0000313" key="3">
    <source>
        <dbReference type="EMBL" id="CAI2167807.1"/>
    </source>
</evidence>
<evidence type="ECO:0000256" key="1">
    <source>
        <dbReference type="SAM" id="MobiDB-lite"/>
    </source>
</evidence>
<evidence type="ECO:0000256" key="2">
    <source>
        <dbReference type="SAM" id="Phobius"/>
    </source>
</evidence>
<dbReference type="EMBL" id="CAMKVN010000425">
    <property type="protein sequence ID" value="CAI2167807.1"/>
    <property type="molecule type" value="Genomic_DNA"/>
</dbReference>
<dbReference type="OrthoDB" id="7933078at2759"/>
<accession>A0A9W4SFN9</accession>
<feature type="transmembrane region" description="Helical" evidence="2">
    <location>
        <begin position="50"/>
        <end position="70"/>
    </location>
</feature>
<keyword evidence="2" id="KW-1133">Transmembrane helix</keyword>
<keyword evidence="2" id="KW-0472">Membrane</keyword>
<name>A0A9W4SFN9_9GLOM</name>
<keyword evidence="4" id="KW-1185">Reference proteome</keyword>
<evidence type="ECO:0000313" key="4">
    <source>
        <dbReference type="Proteomes" id="UP001153678"/>
    </source>
</evidence>
<sequence length="147" mass="17208">MSYQTFHPNTGSVQTVSEDNPDDENSPLYPFGKPVFLSGLSVQMAFVRKVWVIFTSELVAVTFTTALLIYMYEWRHFLQRHFADLIPAFSLALILSLYFILDTWYLMKQMSKDEYWGASMQLYLDLIIPFRIIHHMCELTAEFGEDD</sequence>